<dbReference type="InterPro" id="IPR009506">
    <property type="entry name" value="YjiS-like"/>
</dbReference>
<sequence length="84" mass="9548">MTIGVQKSRALSGVRTASRPAPSLDISLKSLGTLIIRVSDTLLDWQDRARQRHRLGEMDDHLLRDIGLSRADLEHETAKPFWRD</sequence>
<dbReference type="Proteomes" id="UP000321523">
    <property type="component" value="Unassembled WGS sequence"/>
</dbReference>
<feature type="region of interest" description="Disordered" evidence="1">
    <location>
        <begin position="1"/>
        <end position="20"/>
    </location>
</feature>
<organism evidence="3 4">
    <name type="scientific">Skermanella aerolata</name>
    <dbReference type="NCBI Taxonomy" id="393310"/>
    <lineage>
        <taxon>Bacteria</taxon>
        <taxon>Pseudomonadati</taxon>
        <taxon>Pseudomonadota</taxon>
        <taxon>Alphaproteobacteria</taxon>
        <taxon>Rhodospirillales</taxon>
        <taxon>Azospirillaceae</taxon>
        <taxon>Skermanella</taxon>
    </lineage>
</organism>
<dbReference type="OrthoDB" id="8096613at2"/>
<accession>A0A512E0N6</accession>
<evidence type="ECO:0000259" key="2">
    <source>
        <dbReference type="Pfam" id="PF06568"/>
    </source>
</evidence>
<keyword evidence="4" id="KW-1185">Reference proteome</keyword>
<dbReference type="Pfam" id="PF06568">
    <property type="entry name" value="YjiS-like"/>
    <property type="match status" value="1"/>
</dbReference>
<dbReference type="RefSeq" id="WP_084721334.1">
    <property type="nucleotide sequence ID" value="NZ_BJYZ01000038.1"/>
</dbReference>
<dbReference type="EMBL" id="BJYZ01000038">
    <property type="protein sequence ID" value="GEO42291.1"/>
    <property type="molecule type" value="Genomic_DNA"/>
</dbReference>
<dbReference type="AlphaFoldDB" id="A0A512E0N6"/>
<proteinExistence type="predicted"/>
<evidence type="ECO:0000313" key="4">
    <source>
        <dbReference type="Proteomes" id="UP000321523"/>
    </source>
</evidence>
<name>A0A512E0N6_9PROT</name>
<evidence type="ECO:0000256" key="1">
    <source>
        <dbReference type="SAM" id="MobiDB-lite"/>
    </source>
</evidence>
<reference evidence="3 4" key="1">
    <citation type="submission" date="2019-07" db="EMBL/GenBank/DDBJ databases">
        <title>Whole genome shotgun sequence of Skermanella aerolata NBRC 106429.</title>
        <authorList>
            <person name="Hosoyama A."/>
            <person name="Uohara A."/>
            <person name="Ohji S."/>
            <person name="Ichikawa N."/>
        </authorList>
    </citation>
    <scope>NUCLEOTIDE SEQUENCE [LARGE SCALE GENOMIC DNA]</scope>
    <source>
        <strain evidence="3 4">NBRC 106429</strain>
    </source>
</reference>
<feature type="domain" description="YjiS-like" evidence="2">
    <location>
        <begin position="41"/>
        <end position="74"/>
    </location>
</feature>
<gene>
    <name evidence="3" type="ORF">SAE02_64390</name>
</gene>
<evidence type="ECO:0000313" key="3">
    <source>
        <dbReference type="EMBL" id="GEO42291.1"/>
    </source>
</evidence>
<protein>
    <recommendedName>
        <fullName evidence="2">YjiS-like domain-containing protein</fullName>
    </recommendedName>
</protein>
<comment type="caution">
    <text evidence="3">The sequence shown here is derived from an EMBL/GenBank/DDBJ whole genome shotgun (WGS) entry which is preliminary data.</text>
</comment>